<comment type="caution">
    <text evidence="1">The sequence shown here is derived from an EMBL/GenBank/DDBJ whole genome shotgun (WGS) entry which is preliminary data.</text>
</comment>
<dbReference type="Proteomes" id="UP000307720">
    <property type="component" value="Unassembled WGS sequence"/>
</dbReference>
<evidence type="ECO:0000313" key="2">
    <source>
        <dbReference type="Proteomes" id="UP000307720"/>
    </source>
</evidence>
<proteinExistence type="predicted"/>
<evidence type="ECO:0000313" key="1">
    <source>
        <dbReference type="EMBL" id="TGY00362.1"/>
    </source>
</evidence>
<dbReference type="EMBL" id="SRZB01000002">
    <property type="protein sequence ID" value="TGY00362.1"/>
    <property type="molecule type" value="Genomic_DNA"/>
</dbReference>
<protein>
    <submittedName>
        <fullName evidence="1">Uncharacterized protein</fullName>
    </submittedName>
</protein>
<organism evidence="1 2">
    <name type="scientific">Hominisplanchenecus murintestinalis</name>
    <dbReference type="NCBI Taxonomy" id="2941517"/>
    <lineage>
        <taxon>Bacteria</taxon>
        <taxon>Bacillati</taxon>
        <taxon>Bacillota</taxon>
        <taxon>Clostridia</taxon>
        <taxon>Lachnospirales</taxon>
        <taxon>Lachnospiraceae</taxon>
        <taxon>Hominisplanchenecus</taxon>
    </lineage>
</organism>
<reference evidence="1" key="1">
    <citation type="submission" date="2019-04" db="EMBL/GenBank/DDBJ databases">
        <title>Microbes associate with the intestines of laboratory mice.</title>
        <authorList>
            <person name="Navarre W."/>
            <person name="Wong E."/>
            <person name="Huang K."/>
            <person name="Tropini C."/>
            <person name="Ng K."/>
            <person name="Yu B."/>
        </authorList>
    </citation>
    <scope>NUCLEOTIDE SEQUENCE</scope>
    <source>
        <strain evidence="1">NM72_1-8</strain>
    </source>
</reference>
<sequence length="457" mass="51408">MKDKKSKISKHKKYSFFNIGTIMFGVLFVYMVICLVLYLQTEHVTAYEVTAGPLTGNYRYTALTLKSEVLVKASQSGTVSYYAREGQKVGMGNGVCSVDVSGKQRDIVKNMEAGLTGDNPEMILKLRSQMSTFAMNYDSVSYQAVYNFRSDVESSILELANVSSLSDPEAWGIENLYTAPQEGIVVYSMDGYENMQAESVKQADFDQMAYQKTNFRVNGTVSNGDCLYKLLTDEKWSLLFPVNKEMESELDGRKSIRFRFLKDGTIFSGDFSILHNNDGSFGKIDMETSLIRYSGERFLEIELLLDRTTGLKIPNSAIANKTFYKIPKEFATYDGEKPKEISIVKQIEKKDGSKAPKYVTATVYKDEKAYFLIDSTQVSDGDVILADEKPIYTISDSETLEGVYNINKGYAVFREITILDKNEEYCIIEEGATFGLSEYDHIALDASTVNDQDIIAR</sequence>
<accession>A0AC61R2C1</accession>
<keyword evidence="2" id="KW-1185">Reference proteome</keyword>
<name>A0AC61R2C1_9FIRM</name>
<gene>
    <name evidence="1" type="ORF">E5357_02340</name>
</gene>